<dbReference type="InterPro" id="IPR011335">
    <property type="entry name" value="Restrct_endonuc-II-like"/>
</dbReference>
<dbReference type="CDD" id="cd06260">
    <property type="entry name" value="DUF820-like"/>
    <property type="match status" value="1"/>
</dbReference>
<reference evidence="2 3" key="1">
    <citation type="submission" date="2017-01" db="EMBL/GenBank/DDBJ databases">
        <title>Novel large sulfur bacteria in the metagenomes of groundwater-fed chemosynthetic microbial mats in the Lake Huron basin.</title>
        <authorList>
            <person name="Sharrar A.M."/>
            <person name="Flood B.E."/>
            <person name="Bailey J.V."/>
            <person name="Jones D.S."/>
            <person name="Biddanda B."/>
            <person name="Ruberg S.A."/>
            <person name="Marcus D.N."/>
            <person name="Dick G.J."/>
        </authorList>
    </citation>
    <scope>NUCLEOTIDE SEQUENCE [LARGE SCALE GENOMIC DNA]</scope>
    <source>
        <strain evidence="2">A8</strain>
    </source>
</reference>
<protein>
    <recommendedName>
        <fullName evidence="1">Putative restriction endonuclease domain-containing protein</fullName>
    </recommendedName>
</protein>
<accession>A0A1Y1QCG0</accession>
<sequence length="189" mass="21768">MSALPKPLYLSPEQYLLDENDSASGIRYEYVNGQTYAMAGASRGHNRVVINFSSILHTYLKGSRCEVFQSDMKVGLQRKDDTRFYYPDIQVSCADEDNPYYNTSPCLIVEVLSESTARKDRTEKLLAYQGIASLQEYVLCSQDTPNVEVYRRSTGWQRERFNDGQRFLLASVNLEISVDDLYYFLMNNE</sequence>
<dbReference type="Gene3D" id="3.90.1570.10">
    <property type="entry name" value="tt1808, chain A"/>
    <property type="match status" value="1"/>
</dbReference>
<gene>
    <name evidence="2" type="ORF">BWK73_42130</name>
</gene>
<evidence type="ECO:0000313" key="3">
    <source>
        <dbReference type="Proteomes" id="UP000192491"/>
    </source>
</evidence>
<dbReference type="Proteomes" id="UP000192491">
    <property type="component" value="Unassembled WGS sequence"/>
</dbReference>
<proteinExistence type="predicted"/>
<evidence type="ECO:0000313" key="2">
    <source>
        <dbReference type="EMBL" id="OQX02617.1"/>
    </source>
</evidence>
<comment type="caution">
    <text evidence="2">The sequence shown here is derived from an EMBL/GenBank/DDBJ whole genome shotgun (WGS) entry which is preliminary data.</text>
</comment>
<organism evidence="2 3">
    <name type="scientific">Thiothrix lacustris</name>
    <dbReference type="NCBI Taxonomy" id="525917"/>
    <lineage>
        <taxon>Bacteria</taxon>
        <taxon>Pseudomonadati</taxon>
        <taxon>Pseudomonadota</taxon>
        <taxon>Gammaproteobacteria</taxon>
        <taxon>Thiotrichales</taxon>
        <taxon>Thiotrichaceae</taxon>
        <taxon>Thiothrix</taxon>
    </lineage>
</organism>
<dbReference type="AlphaFoldDB" id="A0A1Y1QCG0"/>
<evidence type="ECO:0000259" key="1">
    <source>
        <dbReference type="Pfam" id="PF05685"/>
    </source>
</evidence>
<dbReference type="InterPro" id="IPR012296">
    <property type="entry name" value="Nuclease_put_TT1808"/>
</dbReference>
<dbReference type="PANTHER" id="PTHR36558:SF1">
    <property type="entry name" value="RESTRICTION ENDONUCLEASE DOMAIN-CONTAINING PROTEIN-RELATED"/>
    <property type="match status" value="1"/>
</dbReference>
<feature type="domain" description="Putative restriction endonuclease" evidence="1">
    <location>
        <begin position="19"/>
        <end position="170"/>
    </location>
</feature>
<name>A0A1Y1QCG0_9GAMM</name>
<dbReference type="SUPFAM" id="SSF52980">
    <property type="entry name" value="Restriction endonuclease-like"/>
    <property type="match status" value="1"/>
</dbReference>
<dbReference type="InterPro" id="IPR008538">
    <property type="entry name" value="Uma2"/>
</dbReference>
<dbReference type="Pfam" id="PF05685">
    <property type="entry name" value="Uma2"/>
    <property type="match status" value="1"/>
</dbReference>
<dbReference type="PANTHER" id="PTHR36558">
    <property type="entry name" value="GLR1098 PROTEIN"/>
    <property type="match status" value="1"/>
</dbReference>
<dbReference type="EMBL" id="MTEJ01000471">
    <property type="protein sequence ID" value="OQX02617.1"/>
    <property type="molecule type" value="Genomic_DNA"/>
</dbReference>